<dbReference type="InterPro" id="IPR036860">
    <property type="entry name" value="SH2_dom_sf"/>
</dbReference>
<dbReference type="EMBL" id="JADWDJ010000009">
    <property type="protein sequence ID" value="KAG5276505.1"/>
    <property type="molecule type" value="Genomic_DNA"/>
</dbReference>
<dbReference type="GO" id="GO:0007167">
    <property type="term" value="P:enzyme-linked receptor protein signaling pathway"/>
    <property type="evidence" value="ECO:0007669"/>
    <property type="project" value="TreeGrafter"/>
</dbReference>
<dbReference type="InterPro" id="IPR051184">
    <property type="entry name" value="Tyrosine-phos_adapter"/>
</dbReference>
<evidence type="ECO:0008006" key="8">
    <source>
        <dbReference type="Google" id="ProtNLM"/>
    </source>
</evidence>
<dbReference type="PROSITE" id="PS50835">
    <property type="entry name" value="IG_LIKE"/>
    <property type="match status" value="1"/>
</dbReference>
<dbReference type="AlphaFoldDB" id="A0AAV6GNT9"/>
<dbReference type="InterPro" id="IPR000980">
    <property type="entry name" value="SH2"/>
</dbReference>
<dbReference type="InterPro" id="IPR032498">
    <property type="entry name" value="PI3K_P85_iSH2"/>
</dbReference>
<proteinExistence type="predicted"/>
<keyword evidence="7" id="KW-1185">Reference proteome</keyword>
<evidence type="ECO:0000256" key="3">
    <source>
        <dbReference type="SAM" id="Coils"/>
    </source>
</evidence>
<feature type="domain" description="SH2" evidence="4">
    <location>
        <begin position="239"/>
        <end position="278"/>
    </location>
</feature>
<comment type="caution">
    <text evidence="6">The sequence shown here is derived from an EMBL/GenBank/DDBJ whole genome shotgun (WGS) entry which is preliminary data.</text>
</comment>
<dbReference type="PROSITE" id="PS50001">
    <property type="entry name" value="SH2"/>
    <property type="match status" value="1"/>
</dbReference>
<sequence>MKAHHLQLNLSKTELLVIPAKPTATPRSPSLRSETTSDDPERAASFWLHNQPARAHVTPLLIQLHWLPMADRIKFKALTLAYKELQMKRTAIEAFNETIRIFEEQFETQERYGGEYMDKFSKEGNDQEVQRIQSNSEKLHLRVTEIHDSKQRLEQDLQQQAAENRETDRRMNSLKPDLLQLRKIRDQYLLWLTQKGTKQKKINEWLGIRNDTEDVCALVCEEEDAAAPHLASHLDERSWYLGDLKRTQAEELLRGRANGTFLIRDSQTQRGSYACSVV</sequence>
<protein>
    <recommendedName>
        <fullName evidence="8">SH2 domain-containing protein</fullName>
    </recommendedName>
</protein>
<organism evidence="6 7">
    <name type="scientific">Alosa alosa</name>
    <name type="common">allis shad</name>
    <dbReference type="NCBI Taxonomy" id="278164"/>
    <lineage>
        <taxon>Eukaryota</taxon>
        <taxon>Metazoa</taxon>
        <taxon>Chordata</taxon>
        <taxon>Craniata</taxon>
        <taxon>Vertebrata</taxon>
        <taxon>Euteleostomi</taxon>
        <taxon>Actinopterygii</taxon>
        <taxon>Neopterygii</taxon>
        <taxon>Teleostei</taxon>
        <taxon>Clupei</taxon>
        <taxon>Clupeiformes</taxon>
        <taxon>Clupeoidei</taxon>
        <taxon>Clupeidae</taxon>
        <taxon>Alosa</taxon>
    </lineage>
</organism>
<evidence type="ECO:0000259" key="4">
    <source>
        <dbReference type="PROSITE" id="PS50001"/>
    </source>
</evidence>
<feature type="domain" description="Ig-like" evidence="5">
    <location>
        <begin position="213"/>
        <end position="278"/>
    </location>
</feature>
<accession>A0AAV6GNT9</accession>
<dbReference type="Gene3D" id="3.30.505.10">
    <property type="entry name" value="SH2 domain"/>
    <property type="match status" value="1"/>
</dbReference>
<dbReference type="PRINTS" id="PR00678">
    <property type="entry name" value="PI3KINASEP85"/>
</dbReference>
<dbReference type="PANTHER" id="PTHR19969">
    <property type="entry name" value="SH2-SH3 ADAPTOR PROTEIN-RELATED"/>
    <property type="match status" value="1"/>
</dbReference>
<evidence type="ECO:0000256" key="1">
    <source>
        <dbReference type="ARBA" id="ARBA00022999"/>
    </source>
</evidence>
<dbReference type="Pfam" id="PF16454">
    <property type="entry name" value="PI3K_P85_iSH2"/>
    <property type="match status" value="1"/>
</dbReference>
<name>A0AAV6GNT9_9TELE</name>
<feature type="coiled-coil region" evidence="3">
    <location>
        <begin position="143"/>
        <end position="170"/>
    </location>
</feature>
<dbReference type="Gene3D" id="1.10.287.1490">
    <property type="match status" value="1"/>
</dbReference>
<dbReference type="Proteomes" id="UP000823561">
    <property type="component" value="Chromosome 9"/>
</dbReference>
<evidence type="ECO:0000259" key="5">
    <source>
        <dbReference type="PROSITE" id="PS50835"/>
    </source>
</evidence>
<evidence type="ECO:0000313" key="7">
    <source>
        <dbReference type="Proteomes" id="UP000823561"/>
    </source>
</evidence>
<dbReference type="PANTHER" id="PTHR19969:SF5">
    <property type="entry name" value="CRK-LIKE PROTEIN"/>
    <property type="match status" value="1"/>
</dbReference>
<dbReference type="GO" id="GO:0005737">
    <property type="term" value="C:cytoplasm"/>
    <property type="evidence" value="ECO:0007669"/>
    <property type="project" value="TreeGrafter"/>
</dbReference>
<evidence type="ECO:0000313" key="6">
    <source>
        <dbReference type="EMBL" id="KAG5276505.1"/>
    </source>
</evidence>
<dbReference type="GO" id="GO:0035591">
    <property type="term" value="F:signaling adaptor activity"/>
    <property type="evidence" value="ECO:0007669"/>
    <property type="project" value="TreeGrafter"/>
</dbReference>
<dbReference type="GO" id="GO:0030971">
    <property type="term" value="F:receptor tyrosine kinase binding"/>
    <property type="evidence" value="ECO:0007669"/>
    <property type="project" value="TreeGrafter"/>
</dbReference>
<keyword evidence="3" id="KW-0175">Coiled coil</keyword>
<gene>
    <name evidence="6" type="ORF">AALO_G00132820</name>
</gene>
<dbReference type="GO" id="GO:0016477">
    <property type="term" value="P:cell migration"/>
    <property type="evidence" value="ECO:0007669"/>
    <property type="project" value="TreeGrafter"/>
</dbReference>
<evidence type="ECO:0000256" key="2">
    <source>
        <dbReference type="PROSITE-ProRule" id="PRU00191"/>
    </source>
</evidence>
<keyword evidence="1 2" id="KW-0727">SH2 domain</keyword>
<dbReference type="SUPFAM" id="SSF55550">
    <property type="entry name" value="SH2 domain"/>
    <property type="match status" value="1"/>
</dbReference>
<dbReference type="PRINTS" id="PR00401">
    <property type="entry name" value="SH2DOMAIN"/>
</dbReference>
<reference evidence="6" key="1">
    <citation type="submission" date="2020-10" db="EMBL/GenBank/DDBJ databases">
        <title>Chromosome-scale genome assembly of the Allis shad, Alosa alosa.</title>
        <authorList>
            <person name="Margot Z."/>
            <person name="Christophe K."/>
            <person name="Cabau C."/>
            <person name="Louis A."/>
            <person name="Berthelot C."/>
            <person name="Parey E."/>
            <person name="Roest Crollius H."/>
            <person name="Montfort J."/>
            <person name="Robinson-Rechavi M."/>
            <person name="Bucao C."/>
            <person name="Bouchez O."/>
            <person name="Gislard M."/>
            <person name="Lluch J."/>
            <person name="Milhes M."/>
            <person name="Lampietro C."/>
            <person name="Lopez Roques C."/>
            <person name="Donnadieu C."/>
            <person name="Braasch I."/>
            <person name="Desvignes T."/>
            <person name="Postlethwait J."/>
            <person name="Bobe J."/>
            <person name="Guiguen Y."/>
        </authorList>
    </citation>
    <scope>NUCLEOTIDE SEQUENCE</scope>
    <source>
        <strain evidence="6">M-15738</strain>
        <tissue evidence="6">Blood</tissue>
    </source>
</reference>
<dbReference type="Pfam" id="PF00017">
    <property type="entry name" value="SH2"/>
    <property type="match status" value="1"/>
</dbReference>
<dbReference type="InterPro" id="IPR007110">
    <property type="entry name" value="Ig-like_dom"/>
</dbReference>